<evidence type="ECO:0000256" key="10">
    <source>
        <dbReference type="ARBA" id="ARBA00022777"/>
    </source>
</evidence>
<dbReference type="PANTHER" id="PTHR44936">
    <property type="entry name" value="SENSOR PROTEIN CREC"/>
    <property type="match status" value="1"/>
</dbReference>
<dbReference type="SUPFAM" id="SSF55874">
    <property type="entry name" value="ATPase domain of HSP90 chaperone/DNA topoisomerase II/histidine kinase"/>
    <property type="match status" value="1"/>
</dbReference>
<evidence type="ECO:0000256" key="3">
    <source>
        <dbReference type="ARBA" id="ARBA00012438"/>
    </source>
</evidence>
<dbReference type="CDD" id="cd00082">
    <property type="entry name" value="HisKA"/>
    <property type="match status" value="1"/>
</dbReference>
<keyword evidence="13" id="KW-0902">Two-component regulatory system</keyword>
<name>A0A081NGM7_9GAMM</name>
<evidence type="ECO:0000259" key="16">
    <source>
        <dbReference type="PROSITE" id="PS50109"/>
    </source>
</evidence>
<evidence type="ECO:0000256" key="6">
    <source>
        <dbReference type="ARBA" id="ARBA00022553"/>
    </source>
</evidence>
<comment type="catalytic activity">
    <reaction evidence="1">
        <text>ATP + protein L-histidine = ADP + protein N-phospho-L-histidine.</text>
        <dbReference type="EC" id="2.7.13.3"/>
    </reaction>
</comment>
<evidence type="ECO:0000256" key="5">
    <source>
        <dbReference type="ARBA" id="ARBA00022519"/>
    </source>
</evidence>
<dbReference type="EMBL" id="JOKH01000003">
    <property type="protein sequence ID" value="KEQ17600.1"/>
    <property type="molecule type" value="Genomic_DNA"/>
</dbReference>
<keyword evidence="9" id="KW-0547">Nucleotide-binding</keyword>
<dbReference type="InterPro" id="IPR050980">
    <property type="entry name" value="2C_sensor_his_kinase"/>
</dbReference>
<dbReference type="CDD" id="cd06225">
    <property type="entry name" value="HAMP"/>
    <property type="match status" value="1"/>
</dbReference>
<dbReference type="InterPro" id="IPR004358">
    <property type="entry name" value="Sig_transdc_His_kin-like_C"/>
</dbReference>
<dbReference type="Gene3D" id="1.10.287.130">
    <property type="match status" value="1"/>
</dbReference>
<dbReference type="InterPro" id="IPR003661">
    <property type="entry name" value="HisK_dim/P_dom"/>
</dbReference>
<sequence length="480" mass="54830">MRWVKRLWPSSLTGQMVSLVLVALTLSVVISTFILNAAYNRAVDDINQGALLRRVVTLVELLESSPESLHQSILRASGNRNEKVLLSSLSMVHEESKRGVRKGAVNYLLKELGSDYEGRIRVDLERNQNDWFDYDRGKQRERSETFRNERDDRWKKSEKYREWRKHKGKKLVFLEVSIKLNNGQWLNLLTRSPPIPRVLLKQTLLFMSISVLCVLLAVIFMVRRVTRPMKQLAAASHRLGVGESIDPIDEEGPEDIRETIRAFNLMNERMQRFVSDRTRMLAALSHDLRTPITTMRLRVEMMDESEDRRQMLATLDEMQQMSEATLAFMRQASDKEKTRKVDLNALLDSLCEDMVAMGHEVGFIEGPEVIISCRLVSLKRALRNLIENGVKYGASVTVSLAQQEGAAQIMIQDYGPGIPEETMEKVFEPFVRLEESRNRDTGGMGLGLSIARNIIHSHGGEIRLENNEKGLLVTVLCPLK</sequence>
<dbReference type="PROSITE" id="PS50885">
    <property type="entry name" value="HAMP"/>
    <property type="match status" value="1"/>
</dbReference>
<evidence type="ECO:0000256" key="8">
    <source>
        <dbReference type="ARBA" id="ARBA00022692"/>
    </source>
</evidence>
<feature type="transmembrane region" description="Helical" evidence="15">
    <location>
        <begin position="204"/>
        <end position="222"/>
    </location>
</feature>
<evidence type="ECO:0000313" key="19">
    <source>
        <dbReference type="Proteomes" id="UP000028073"/>
    </source>
</evidence>
<dbReference type="InterPro" id="IPR036097">
    <property type="entry name" value="HisK_dim/P_sf"/>
</dbReference>
<comment type="subcellular location">
    <subcellularLocation>
        <location evidence="2">Cell inner membrane</location>
        <topology evidence="2">Multi-pass membrane protein</topology>
    </subcellularLocation>
</comment>
<dbReference type="GO" id="GO:0000155">
    <property type="term" value="F:phosphorelay sensor kinase activity"/>
    <property type="evidence" value="ECO:0007669"/>
    <property type="project" value="InterPro"/>
</dbReference>
<dbReference type="AlphaFoldDB" id="A0A081NGM7"/>
<dbReference type="eggNOG" id="COG2205">
    <property type="taxonomic scope" value="Bacteria"/>
</dbReference>
<dbReference type="SMART" id="SM00387">
    <property type="entry name" value="HATPase_c"/>
    <property type="match status" value="1"/>
</dbReference>
<comment type="caution">
    <text evidence="18">The sequence shown here is derived from an EMBL/GenBank/DDBJ whole genome shotgun (WGS) entry which is preliminary data.</text>
</comment>
<keyword evidence="14 15" id="KW-0472">Membrane</keyword>
<keyword evidence="12 15" id="KW-1133">Transmembrane helix</keyword>
<evidence type="ECO:0000313" key="18">
    <source>
        <dbReference type="EMBL" id="KEQ17600.1"/>
    </source>
</evidence>
<protein>
    <recommendedName>
        <fullName evidence="3">histidine kinase</fullName>
        <ecNumber evidence="3">2.7.13.3</ecNumber>
    </recommendedName>
</protein>
<evidence type="ECO:0000256" key="15">
    <source>
        <dbReference type="SAM" id="Phobius"/>
    </source>
</evidence>
<keyword evidence="7" id="KW-0808">Transferase</keyword>
<keyword evidence="6" id="KW-0597">Phosphoprotein</keyword>
<feature type="domain" description="Histidine kinase" evidence="16">
    <location>
        <begin position="283"/>
        <end position="480"/>
    </location>
</feature>
<evidence type="ECO:0000256" key="7">
    <source>
        <dbReference type="ARBA" id="ARBA00022679"/>
    </source>
</evidence>
<dbReference type="InterPro" id="IPR005467">
    <property type="entry name" value="His_kinase_dom"/>
</dbReference>
<evidence type="ECO:0000256" key="13">
    <source>
        <dbReference type="ARBA" id="ARBA00023012"/>
    </source>
</evidence>
<dbReference type="Proteomes" id="UP000028073">
    <property type="component" value="Unassembled WGS sequence"/>
</dbReference>
<feature type="transmembrane region" description="Helical" evidence="15">
    <location>
        <begin position="12"/>
        <end position="35"/>
    </location>
</feature>
<organism evidence="18 19">
    <name type="scientific">Endozoicomonas numazuensis</name>
    <dbReference type="NCBI Taxonomy" id="1137799"/>
    <lineage>
        <taxon>Bacteria</taxon>
        <taxon>Pseudomonadati</taxon>
        <taxon>Pseudomonadota</taxon>
        <taxon>Gammaproteobacteria</taxon>
        <taxon>Oceanospirillales</taxon>
        <taxon>Endozoicomonadaceae</taxon>
        <taxon>Endozoicomonas</taxon>
    </lineage>
</organism>
<evidence type="ECO:0000256" key="12">
    <source>
        <dbReference type="ARBA" id="ARBA00022989"/>
    </source>
</evidence>
<feature type="domain" description="HAMP" evidence="17">
    <location>
        <begin position="223"/>
        <end position="275"/>
    </location>
</feature>
<keyword evidence="8 15" id="KW-0812">Transmembrane</keyword>
<dbReference type="SMART" id="SM00304">
    <property type="entry name" value="HAMP"/>
    <property type="match status" value="1"/>
</dbReference>
<reference evidence="18 19" key="1">
    <citation type="submission" date="2014-06" db="EMBL/GenBank/DDBJ databases">
        <title>Whole Genome Sequences of Three Symbiotic Endozoicomonas Bacteria.</title>
        <authorList>
            <person name="Neave M.J."/>
            <person name="Apprill A."/>
            <person name="Voolstra C.R."/>
        </authorList>
    </citation>
    <scope>NUCLEOTIDE SEQUENCE [LARGE SCALE GENOMIC DNA]</scope>
    <source>
        <strain evidence="18 19">DSM 25634</strain>
    </source>
</reference>
<dbReference type="SUPFAM" id="SSF47384">
    <property type="entry name" value="Homodimeric domain of signal transducing histidine kinase"/>
    <property type="match status" value="1"/>
</dbReference>
<evidence type="ECO:0000256" key="14">
    <source>
        <dbReference type="ARBA" id="ARBA00023136"/>
    </source>
</evidence>
<evidence type="ECO:0000256" key="2">
    <source>
        <dbReference type="ARBA" id="ARBA00004429"/>
    </source>
</evidence>
<dbReference type="InterPro" id="IPR036890">
    <property type="entry name" value="HATPase_C_sf"/>
</dbReference>
<dbReference type="PANTHER" id="PTHR44936:SF5">
    <property type="entry name" value="SENSOR HISTIDINE KINASE ENVZ"/>
    <property type="match status" value="1"/>
</dbReference>
<dbReference type="GO" id="GO:0005886">
    <property type="term" value="C:plasma membrane"/>
    <property type="evidence" value="ECO:0007669"/>
    <property type="project" value="UniProtKB-SubCell"/>
</dbReference>
<dbReference type="InterPro" id="IPR003594">
    <property type="entry name" value="HATPase_dom"/>
</dbReference>
<dbReference type="PROSITE" id="PS50109">
    <property type="entry name" value="HIS_KIN"/>
    <property type="match status" value="1"/>
</dbReference>
<dbReference type="STRING" id="1137799.GZ78_17890"/>
<evidence type="ECO:0000259" key="17">
    <source>
        <dbReference type="PROSITE" id="PS50885"/>
    </source>
</evidence>
<dbReference type="SMART" id="SM00388">
    <property type="entry name" value="HisKA"/>
    <property type="match status" value="1"/>
</dbReference>
<keyword evidence="19" id="KW-1185">Reference proteome</keyword>
<gene>
    <name evidence="18" type="ORF">GZ78_17890</name>
</gene>
<evidence type="ECO:0000256" key="9">
    <source>
        <dbReference type="ARBA" id="ARBA00022741"/>
    </source>
</evidence>
<evidence type="ECO:0000256" key="11">
    <source>
        <dbReference type="ARBA" id="ARBA00022840"/>
    </source>
</evidence>
<dbReference type="PRINTS" id="PR00344">
    <property type="entry name" value="BCTRLSENSOR"/>
</dbReference>
<keyword evidence="11" id="KW-0067">ATP-binding</keyword>
<dbReference type="Pfam" id="PF02518">
    <property type="entry name" value="HATPase_c"/>
    <property type="match status" value="1"/>
</dbReference>
<dbReference type="InterPro" id="IPR003660">
    <property type="entry name" value="HAMP_dom"/>
</dbReference>
<keyword evidence="5" id="KW-0997">Cell inner membrane</keyword>
<dbReference type="Gene3D" id="3.30.565.10">
    <property type="entry name" value="Histidine kinase-like ATPase, C-terminal domain"/>
    <property type="match status" value="1"/>
</dbReference>
<dbReference type="GO" id="GO:0005524">
    <property type="term" value="F:ATP binding"/>
    <property type="evidence" value="ECO:0007669"/>
    <property type="project" value="UniProtKB-KW"/>
</dbReference>
<keyword evidence="10" id="KW-0418">Kinase</keyword>
<evidence type="ECO:0000256" key="1">
    <source>
        <dbReference type="ARBA" id="ARBA00000085"/>
    </source>
</evidence>
<proteinExistence type="predicted"/>
<dbReference type="Pfam" id="PF00512">
    <property type="entry name" value="HisKA"/>
    <property type="match status" value="1"/>
</dbReference>
<evidence type="ECO:0000256" key="4">
    <source>
        <dbReference type="ARBA" id="ARBA00022475"/>
    </source>
</evidence>
<keyword evidence="4" id="KW-1003">Cell membrane</keyword>
<dbReference type="EC" id="2.7.13.3" evidence="3"/>
<accession>A0A081NGM7</accession>